<dbReference type="PANTHER" id="PTHR47165:SF4">
    <property type="entry name" value="OS03G0429900 PROTEIN"/>
    <property type="match status" value="1"/>
</dbReference>
<keyword evidence="3" id="KW-1185">Reference proteome</keyword>
<evidence type="ECO:0000313" key="3">
    <source>
        <dbReference type="Proteomes" id="UP001408789"/>
    </source>
</evidence>
<dbReference type="InterPro" id="IPR012340">
    <property type="entry name" value="NA-bd_OB-fold"/>
</dbReference>
<feature type="compositionally biased region" description="Basic and acidic residues" evidence="1">
    <location>
        <begin position="439"/>
        <end position="459"/>
    </location>
</feature>
<proteinExistence type="predicted"/>
<protein>
    <submittedName>
        <fullName evidence="2">Uncharacterized protein</fullName>
    </submittedName>
</protein>
<dbReference type="EMBL" id="JBCNJP010000019">
    <property type="protein sequence ID" value="KAK9061854.1"/>
    <property type="molecule type" value="Genomic_DNA"/>
</dbReference>
<dbReference type="Gene3D" id="2.40.50.140">
    <property type="entry name" value="Nucleic acid-binding proteins"/>
    <property type="match status" value="2"/>
</dbReference>
<reference evidence="2 3" key="1">
    <citation type="submission" date="2024-04" db="EMBL/GenBank/DDBJ databases">
        <title>The reference genome of an endangered Asteraceae, Deinandra increscens subsp. villosa, native to the Central Coast of California.</title>
        <authorList>
            <person name="Guilliams M."/>
            <person name="Hasenstab-Lehman K."/>
            <person name="Meyer R."/>
            <person name="Mcevoy S."/>
        </authorList>
    </citation>
    <scope>NUCLEOTIDE SEQUENCE [LARGE SCALE GENOMIC DNA]</scope>
    <source>
        <tissue evidence="2">Leaf</tissue>
    </source>
</reference>
<dbReference type="AlphaFoldDB" id="A0AAP0CZ09"/>
<dbReference type="SUPFAM" id="SSF50249">
    <property type="entry name" value="Nucleic acid-binding proteins"/>
    <property type="match status" value="3"/>
</dbReference>
<gene>
    <name evidence="2" type="ORF">SSX86_019038</name>
</gene>
<name>A0AAP0CZ09_9ASTR</name>
<feature type="compositionally biased region" description="Low complexity" evidence="1">
    <location>
        <begin position="424"/>
        <end position="436"/>
    </location>
</feature>
<evidence type="ECO:0000313" key="2">
    <source>
        <dbReference type="EMBL" id="KAK9061854.1"/>
    </source>
</evidence>
<sequence length="459" mass="52043">MMAAGKVTDLVPYEAPVPLKVRVIRKYCIQWSPTDKSQLFYLLVDESGNAVEAKISPRLKKVDNKVFLYKCYLLTGYVVDPPQKIGRVVDQAVTIIVGDRAEFHAIDELPIQKQFYSFAPYSSLEGRYNPTGKTVLLTDYLCKIQRVSTVFQRSNINMLKMVVFDHSREPIEITLWEKIAFTYANLLAREKVIAISSLKVTKYLGTLQLESTSATTIVIDLAIEGYSEEIKSLKALTARASSHYGYQTEDDIRNNLTTIGDILSKNPETINNHRFSCIAKVKEIFANRKWFSRKCTVCLDNMRREGVGMVCKNCTVAQEEVIAYCVNATICDNTASMPVVFFNEAMTQVLRVDCRKLVIDEEYNDLVVLPPQLIELIGQEKIFHFIFKSTETPSIQQTLDVHFTAQPEKETEISHEEVAVSDITSSSTAPQTPASKAPRRYDRQEPDESPAKKMKDKQE</sequence>
<accession>A0AAP0CZ09</accession>
<dbReference type="Proteomes" id="UP001408789">
    <property type="component" value="Unassembled WGS sequence"/>
</dbReference>
<feature type="compositionally biased region" description="Basic and acidic residues" evidence="1">
    <location>
        <begin position="408"/>
        <end position="418"/>
    </location>
</feature>
<comment type="caution">
    <text evidence="2">The sequence shown here is derived from an EMBL/GenBank/DDBJ whole genome shotgun (WGS) entry which is preliminary data.</text>
</comment>
<evidence type="ECO:0000256" key="1">
    <source>
        <dbReference type="SAM" id="MobiDB-lite"/>
    </source>
</evidence>
<dbReference type="PANTHER" id="PTHR47165">
    <property type="entry name" value="OS03G0429900 PROTEIN"/>
    <property type="match status" value="1"/>
</dbReference>
<organism evidence="2 3">
    <name type="scientific">Deinandra increscens subsp. villosa</name>
    <dbReference type="NCBI Taxonomy" id="3103831"/>
    <lineage>
        <taxon>Eukaryota</taxon>
        <taxon>Viridiplantae</taxon>
        <taxon>Streptophyta</taxon>
        <taxon>Embryophyta</taxon>
        <taxon>Tracheophyta</taxon>
        <taxon>Spermatophyta</taxon>
        <taxon>Magnoliopsida</taxon>
        <taxon>eudicotyledons</taxon>
        <taxon>Gunneridae</taxon>
        <taxon>Pentapetalae</taxon>
        <taxon>asterids</taxon>
        <taxon>campanulids</taxon>
        <taxon>Asterales</taxon>
        <taxon>Asteraceae</taxon>
        <taxon>Asteroideae</taxon>
        <taxon>Heliantheae alliance</taxon>
        <taxon>Madieae</taxon>
        <taxon>Madiinae</taxon>
        <taxon>Deinandra</taxon>
    </lineage>
</organism>
<feature type="region of interest" description="Disordered" evidence="1">
    <location>
        <begin position="408"/>
        <end position="459"/>
    </location>
</feature>